<dbReference type="PANTHER" id="PTHR31996:SF2">
    <property type="entry name" value="COILED-COIL DOMAIN-CONTAINING PROTEIN 115"/>
    <property type="match status" value="1"/>
</dbReference>
<evidence type="ECO:0000256" key="3">
    <source>
        <dbReference type="SAM" id="MobiDB-lite"/>
    </source>
</evidence>
<feature type="coiled-coil region" evidence="2">
    <location>
        <begin position="3"/>
        <end position="34"/>
    </location>
</feature>
<dbReference type="GO" id="GO:0051082">
    <property type="term" value="F:unfolded protein binding"/>
    <property type="evidence" value="ECO:0007669"/>
    <property type="project" value="TreeGrafter"/>
</dbReference>
<organism evidence="4 5">
    <name type="scientific">Glonium stellatum</name>
    <dbReference type="NCBI Taxonomy" id="574774"/>
    <lineage>
        <taxon>Eukaryota</taxon>
        <taxon>Fungi</taxon>
        <taxon>Dikarya</taxon>
        <taxon>Ascomycota</taxon>
        <taxon>Pezizomycotina</taxon>
        <taxon>Dothideomycetes</taxon>
        <taxon>Pleosporomycetidae</taxon>
        <taxon>Gloniales</taxon>
        <taxon>Gloniaceae</taxon>
        <taxon>Glonium</taxon>
    </lineage>
</organism>
<reference evidence="4 5" key="1">
    <citation type="journal article" date="2016" name="Nat. Commun.">
        <title>Ectomycorrhizal ecology is imprinted in the genome of the dominant symbiotic fungus Cenococcum geophilum.</title>
        <authorList>
            <consortium name="DOE Joint Genome Institute"/>
            <person name="Peter M."/>
            <person name="Kohler A."/>
            <person name="Ohm R.A."/>
            <person name="Kuo A."/>
            <person name="Krutzmann J."/>
            <person name="Morin E."/>
            <person name="Arend M."/>
            <person name="Barry K.W."/>
            <person name="Binder M."/>
            <person name="Choi C."/>
            <person name="Clum A."/>
            <person name="Copeland A."/>
            <person name="Grisel N."/>
            <person name="Haridas S."/>
            <person name="Kipfer T."/>
            <person name="LaButti K."/>
            <person name="Lindquist E."/>
            <person name="Lipzen A."/>
            <person name="Maire R."/>
            <person name="Meier B."/>
            <person name="Mihaltcheva S."/>
            <person name="Molinier V."/>
            <person name="Murat C."/>
            <person name="Poggeler S."/>
            <person name="Quandt C.A."/>
            <person name="Sperisen C."/>
            <person name="Tritt A."/>
            <person name="Tisserant E."/>
            <person name="Crous P.W."/>
            <person name="Henrissat B."/>
            <person name="Nehls U."/>
            <person name="Egli S."/>
            <person name="Spatafora J.W."/>
            <person name="Grigoriev I.V."/>
            <person name="Martin F.M."/>
        </authorList>
    </citation>
    <scope>NUCLEOTIDE SEQUENCE [LARGE SCALE GENOMIC DNA]</scope>
    <source>
        <strain evidence="4 5">CBS 207.34</strain>
    </source>
</reference>
<evidence type="ECO:0000313" key="5">
    <source>
        <dbReference type="Proteomes" id="UP000250140"/>
    </source>
</evidence>
<evidence type="ECO:0000313" key="4">
    <source>
        <dbReference type="EMBL" id="OCL02756.1"/>
    </source>
</evidence>
<proteinExistence type="predicted"/>
<dbReference type="GO" id="GO:1990871">
    <property type="term" value="C:Vma12-Vma22 assembly complex"/>
    <property type="evidence" value="ECO:0007669"/>
    <property type="project" value="TreeGrafter"/>
</dbReference>
<keyword evidence="2" id="KW-0175">Coiled coil</keyword>
<dbReference type="AlphaFoldDB" id="A0A8E2EQH2"/>
<evidence type="ECO:0000256" key="1">
    <source>
        <dbReference type="ARBA" id="ARBA00093634"/>
    </source>
</evidence>
<name>A0A8E2EQH2_9PEZI</name>
<keyword evidence="5" id="KW-1185">Reference proteome</keyword>
<dbReference type="PANTHER" id="PTHR31996">
    <property type="entry name" value="COILED-COIL DOMAIN-CONTAINING PROTEIN 115"/>
    <property type="match status" value="1"/>
</dbReference>
<dbReference type="Pfam" id="PF21730">
    <property type="entry name" value="Vma22_CCDC115"/>
    <property type="match status" value="1"/>
</dbReference>
<evidence type="ECO:0000256" key="2">
    <source>
        <dbReference type="SAM" id="Coils"/>
    </source>
</evidence>
<dbReference type="Proteomes" id="UP000250140">
    <property type="component" value="Unassembled WGS sequence"/>
</dbReference>
<accession>A0A8E2EQH2</accession>
<gene>
    <name evidence="4" type="ORF">AOQ84DRAFT_348680</name>
</gene>
<sequence>MDRDELLHKLDDLLERYLNLLDQYQQAQRQLSNHLSLGFISLAQANFSNPSQIRYGQDHYDGRMQASTKIAIQDHGPVASFTISKSPSKTLPATQSPNPSESTQALVPRLVDLEIVSQSPIPDEVVSSSTIKSTDPIRWFGILVPQALRNTQRSFADAVEGPMMSLATLAKEMRNLEIEIGRLRKQIKRT</sequence>
<dbReference type="OrthoDB" id="408631at2759"/>
<dbReference type="InterPro" id="IPR040357">
    <property type="entry name" value="Vma22/CCDC115"/>
</dbReference>
<dbReference type="GO" id="GO:0070072">
    <property type="term" value="P:vacuolar proton-transporting V-type ATPase complex assembly"/>
    <property type="evidence" value="ECO:0007669"/>
    <property type="project" value="InterPro"/>
</dbReference>
<dbReference type="EMBL" id="KV750884">
    <property type="protein sequence ID" value="OCL02756.1"/>
    <property type="molecule type" value="Genomic_DNA"/>
</dbReference>
<protein>
    <recommendedName>
        <fullName evidence="1">Vacuolar ATPase assembly protein VMA22</fullName>
    </recommendedName>
</protein>
<feature type="region of interest" description="Disordered" evidence="3">
    <location>
        <begin position="84"/>
        <end position="103"/>
    </location>
</feature>